<evidence type="ECO:0000313" key="3">
    <source>
        <dbReference type="Proteomes" id="UP000054558"/>
    </source>
</evidence>
<dbReference type="AlphaFoldDB" id="A0A1Y1HNS4"/>
<sequence>MASVLHIEGVASLALLPDGCISGHLIDAVTKMSYGIFGKEIKCERECSRGEDYKLVDLTILEFKSQKECTLVVEQRGADAARIRTAEDAHGWEEEVLEAAREGRSGAPPNVTFDCETLKADADARRHIQRFLPTLEGQDAVVNVGKMVASGVKFEATKSNRKRDSEEAFFGDVSRGHDERGSCGNTDEGRGEWLAKKWKLEEGADGGGWFTRTTESKTEVVTSEEKGRSNGCSKAGDESGGTEAIRQLHEGTSSERAQVSETAGSESQDEEKSRARTGNLVRNAEERACFEGTLRERLRSIEEAIGLPSEGQLRPTPLSRKLIEEDDTDKEGWL</sequence>
<dbReference type="OrthoDB" id="1898337at2759"/>
<dbReference type="STRING" id="105231.A0A1Y1HNS4"/>
<feature type="region of interest" description="Disordered" evidence="1">
    <location>
        <begin position="304"/>
        <end position="334"/>
    </location>
</feature>
<feature type="compositionally biased region" description="Acidic residues" evidence="1">
    <location>
        <begin position="324"/>
        <end position="334"/>
    </location>
</feature>
<organism evidence="2 3">
    <name type="scientific">Klebsormidium nitens</name>
    <name type="common">Green alga</name>
    <name type="synonym">Ulothrix nitens</name>
    <dbReference type="NCBI Taxonomy" id="105231"/>
    <lineage>
        <taxon>Eukaryota</taxon>
        <taxon>Viridiplantae</taxon>
        <taxon>Streptophyta</taxon>
        <taxon>Klebsormidiophyceae</taxon>
        <taxon>Klebsormidiales</taxon>
        <taxon>Klebsormidiaceae</taxon>
        <taxon>Klebsormidium</taxon>
    </lineage>
</organism>
<dbReference type="Proteomes" id="UP000054558">
    <property type="component" value="Unassembled WGS sequence"/>
</dbReference>
<dbReference type="PANTHER" id="PTHR37738:SF1">
    <property type="entry name" value="OS03G0257000 PROTEIN"/>
    <property type="match status" value="1"/>
</dbReference>
<feature type="region of interest" description="Disordered" evidence="1">
    <location>
        <begin position="170"/>
        <end position="189"/>
    </location>
</feature>
<reference evidence="2 3" key="1">
    <citation type="journal article" date="2014" name="Nat. Commun.">
        <title>Klebsormidium flaccidum genome reveals primary factors for plant terrestrial adaptation.</title>
        <authorList>
            <person name="Hori K."/>
            <person name="Maruyama F."/>
            <person name="Fujisawa T."/>
            <person name="Togashi T."/>
            <person name="Yamamoto N."/>
            <person name="Seo M."/>
            <person name="Sato S."/>
            <person name="Yamada T."/>
            <person name="Mori H."/>
            <person name="Tajima N."/>
            <person name="Moriyama T."/>
            <person name="Ikeuchi M."/>
            <person name="Watanabe M."/>
            <person name="Wada H."/>
            <person name="Kobayashi K."/>
            <person name="Saito M."/>
            <person name="Masuda T."/>
            <person name="Sasaki-Sekimoto Y."/>
            <person name="Mashiguchi K."/>
            <person name="Awai K."/>
            <person name="Shimojima M."/>
            <person name="Masuda S."/>
            <person name="Iwai M."/>
            <person name="Nobusawa T."/>
            <person name="Narise T."/>
            <person name="Kondo S."/>
            <person name="Saito H."/>
            <person name="Sato R."/>
            <person name="Murakawa M."/>
            <person name="Ihara Y."/>
            <person name="Oshima-Yamada Y."/>
            <person name="Ohtaka K."/>
            <person name="Satoh M."/>
            <person name="Sonobe K."/>
            <person name="Ishii M."/>
            <person name="Ohtani R."/>
            <person name="Kanamori-Sato M."/>
            <person name="Honoki R."/>
            <person name="Miyazaki D."/>
            <person name="Mochizuki H."/>
            <person name="Umetsu J."/>
            <person name="Higashi K."/>
            <person name="Shibata D."/>
            <person name="Kamiya Y."/>
            <person name="Sato N."/>
            <person name="Nakamura Y."/>
            <person name="Tabata S."/>
            <person name="Ida S."/>
            <person name="Kurokawa K."/>
            <person name="Ohta H."/>
        </authorList>
    </citation>
    <scope>NUCLEOTIDE SEQUENCE [LARGE SCALE GENOMIC DNA]</scope>
    <source>
        <strain evidence="2 3">NIES-2285</strain>
    </source>
</reference>
<evidence type="ECO:0000256" key="1">
    <source>
        <dbReference type="SAM" id="MobiDB-lite"/>
    </source>
</evidence>
<dbReference type="EMBL" id="DF236958">
    <property type="protein sequence ID" value="GAQ78207.1"/>
    <property type="molecule type" value="Genomic_DNA"/>
</dbReference>
<feature type="compositionally biased region" description="Basic and acidic residues" evidence="1">
    <location>
        <begin position="174"/>
        <end position="189"/>
    </location>
</feature>
<dbReference type="PANTHER" id="PTHR37738">
    <property type="entry name" value="OS03G0209700 PROTEIN"/>
    <property type="match status" value="1"/>
</dbReference>
<name>A0A1Y1HNS4_KLENI</name>
<feature type="compositionally biased region" description="Polar residues" evidence="1">
    <location>
        <begin position="254"/>
        <end position="266"/>
    </location>
</feature>
<keyword evidence="3" id="KW-1185">Reference proteome</keyword>
<proteinExistence type="predicted"/>
<evidence type="ECO:0000313" key="2">
    <source>
        <dbReference type="EMBL" id="GAQ78207.1"/>
    </source>
</evidence>
<accession>A0A1Y1HNS4</accession>
<protein>
    <submittedName>
        <fullName evidence="2">Uncharacterized protein</fullName>
    </submittedName>
</protein>
<feature type="compositionally biased region" description="Basic and acidic residues" evidence="1">
    <location>
        <begin position="214"/>
        <end position="228"/>
    </location>
</feature>
<feature type="region of interest" description="Disordered" evidence="1">
    <location>
        <begin position="205"/>
        <end position="284"/>
    </location>
</feature>
<gene>
    <name evidence="2" type="ORF">KFL_000090530</name>
</gene>